<organism evidence="2 3">
    <name type="scientific">Luteibacter yeojuensis</name>
    <dbReference type="NCBI Taxonomy" id="345309"/>
    <lineage>
        <taxon>Bacteria</taxon>
        <taxon>Pseudomonadati</taxon>
        <taxon>Pseudomonadota</taxon>
        <taxon>Gammaproteobacteria</taxon>
        <taxon>Lysobacterales</taxon>
        <taxon>Rhodanobacteraceae</taxon>
        <taxon>Luteibacter</taxon>
    </lineage>
</organism>
<feature type="chain" id="PRO_5002462726" description="Basic secretory peptidase family protein" evidence="1">
    <location>
        <begin position="26"/>
        <end position="226"/>
    </location>
</feature>
<dbReference type="InterPro" id="IPR007541">
    <property type="entry name" value="Uncharacterised_BSP"/>
</dbReference>
<name>A0A0F3K0Z2_9GAMM</name>
<evidence type="ECO:0008006" key="4">
    <source>
        <dbReference type="Google" id="ProtNLM"/>
    </source>
</evidence>
<dbReference type="Pfam" id="PF04450">
    <property type="entry name" value="BSP"/>
    <property type="match status" value="1"/>
</dbReference>
<gene>
    <name evidence="2" type="ORF">VI08_20425</name>
</gene>
<dbReference type="OrthoDB" id="211588at2"/>
<reference evidence="2 3" key="1">
    <citation type="submission" date="2015-03" db="EMBL/GenBank/DDBJ databases">
        <title>Draft genome sequence of Luteibacter yeojuensis strain SU11.</title>
        <authorList>
            <person name="Sulaiman J."/>
            <person name="Priya K."/>
            <person name="Chan K.-G."/>
        </authorList>
    </citation>
    <scope>NUCLEOTIDE SEQUENCE [LARGE SCALE GENOMIC DNA]</scope>
    <source>
        <strain evidence="2 3">SU11</strain>
    </source>
</reference>
<evidence type="ECO:0000313" key="2">
    <source>
        <dbReference type="EMBL" id="KJV24637.1"/>
    </source>
</evidence>
<dbReference type="PANTHER" id="PTHR33321">
    <property type="match status" value="1"/>
</dbReference>
<comment type="caution">
    <text evidence="2">The sequence shown here is derived from an EMBL/GenBank/DDBJ whole genome shotgun (WGS) entry which is preliminary data.</text>
</comment>
<dbReference type="AlphaFoldDB" id="A0A0F3K0Z2"/>
<evidence type="ECO:0000256" key="1">
    <source>
        <dbReference type="SAM" id="SignalP"/>
    </source>
</evidence>
<dbReference type="RefSeq" id="WP_045831489.1">
    <property type="nucleotide sequence ID" value="NZ_JZRB01000111.1"/>
</dbReference>
<dbReference type="Proteomes" id="UP000033651">
    <property type="component" value="Unassembled WGS sequence"/>
</dbReference>
<keyword evidence="1" id="KW-0732">Signal</keyword>
<feature type="signal peptide" evidence="1">
    <location>
        <begin position="1"/>
        <end position="25"/>
    </location>
</feature>
<dbReference type="EMBL" id="JZRB01000111">
    <property type="protein sequence ID" value="KJV24637.1"/>
    <property type="molecule type" value="Genomic_DNA"/>
</dbReference>
<keyword evidence="3" id="KW-1185">Reference proteome</keyword>
<sequence>MQQPKRFGATALIALSLAVAGPAFADTTVTYQSNGYTLNVTDKNSGVSQTTVDTMVNTFFAIYPAESRDFNPDATKTVSIVLDPGYDGVAATANATETYSANYLKSNPTDTDTVTHESMHIVQDYGQQNIPGWLVEGIADYARYRYGVNNAAAGWSLPDYQSGQNYTDSYRVTARFLVWIEEHHPGAVQRFDAALRGRTYSDQTWVDITGASVDQNWASYTASPGI</sequence>
<dbReference type="PANTHER" id="PTHR33321:SF12">
    <property type="entry name" value="PLANT BASIC SECRETORY PROTEIN (BSP) FAMILY PROTEIN"/>
    <property type="match status" value="1"/>
</dbReference>
<dbReference type="PATRIC" id="fig|345309.4.peg.374"/>
<protein>
    <recommendedName>
        <fullName evidence="4">Basic secretory peptidase family protein</fullName>
    </recommendedName>
</protein>
<proteinExistence type="predicted"/>
<evidence type="ECO:0000313" key="3">
    <source>
        <dbReference type="Proteomes" id="UP000033651"/>
    </source>
</evidence>
<accession>A0A0F3K0Z2</accession>